<dbReference type="OMA" id="MVHESPT"/>
<evidence type="ECO:0000313" key="4">
    <source>
        <dbReference type="Ensembl" id="ENSOABP00000040210.1"/>
    </source>
</evidence>
<feature type="compositionally biased region" description="Low complexity" evidence="1">
    <location>
        <begin position="75"/>
        <end position="92"/>
    </location>
</feature>
<evidence type="ECO:0000256" key="1">
    <source>
        <dbReference type="SAM" id="MobiDB-lite"/>
    </source>
</evidence>
<reference evidence="4" key="1">
    <citation type="submission" date="2025-08" db="UniProtKB">
        <authorList>
            <consortium name="Ensembl"/>
        </authorList>
    </citation>
    <scope>IDENTIFICATION</scope>
</reference>
<keyword evidence="2" id="KW-0472">Membrane</keyword>
<proteinExistence type="predicted"/>
<keyword evidence="3" id="KW-0732">Signal</keyword>
<feature type="chain" id="PRO_5025425780" evidence="3">
    <location>
        <begin position="22"/>
        <end position="307"/>
    </location>
</feature>
<evidence type="ECO:0000313" key="5">
    <source>
        <dbReference type="Proteomes" id="UP000472276"/>
    </source>
</evidence>
<accession>A0A668UJY2</accession>
<keyword evidence="5" id="KW-1185">Reference proteome</keyword>
<feature type="compositionally biased region" description="Polar residues" evidence="1">
    <location>
        <begin position="171"/>
        <end position="216"/>
    </location>
</feature>
<feature type="compositionally biased region" description="Low complexity" evidence="1">
    <location>
        <begin position="125"/>
        <end position="138"/>
    </location>
</feature>
<feature type="compositionally biased region" description="Polar residues" evidence="1">
    <location>
        <begin position="152"/>
        <end position="163"/>
    </location>
</feature>
<dbReference type="Ensembl" id="ENSOABT00000041307.2">
    <property type="protein sequence ID" value="ENSOABP00000040210.1"/>
    <property type="gene ID" value="ENSOABG00000018314.2"/>
</dbReference>
<protein>
    <submittedName>
        <fullName evidence="4">Uncharacterized protein</fullName>
    </submittedName>
</protein>
<keyword evidence="2" id="KW-0812">Transmembrane</keyword>
<feature type="region of interest" description="Disordered" evidence="1">
    <location>
        <begin position="50"/>
        <end position="244"/>
    </location>
</feature>
<keyword evidence="2" id="KW-1133">Transmembrane helix</keyword>
<feature type="compositionally biased region" description="Polar residues" evidence="1">
    <location>
        <begin position="101"/>
        <end position="124"/>
    </location>
</feature>
<feature type="signal peptide" evidence="3">
    <location>
        <begin position="1"/>
        <end position="21"/>
    </location>
</feature>
<evidence type="ECO:0000256" key="2">
    <source>
        <dbReference type="SAM" id="Phobius"/>
    </source>
</evidence>
<feature type="compositionally biased region" description="Polar residues" evidence="1">
    <location>
        <begin position="61"/>
        <end position="74"/>
    </location>
</feature>
<gene>
    <name evidence="4" type="primary">PARM1</name>
</gene>
<name>A0A668UJY2_OREAU</name>
<evidence type="ECO:0000256" key="3">
    <source>
        <dbReference type="SAM" id="SignalP"/>
    </source>
</evidence>
<feature type="compositionally biased region" description="Low complexity" evidence="1">
    <location>
        <begin position="217"/>
        <end position="229"/>
    </location>
</feature>
<organism evidence="4 5">
    <name type="scientific">Oreochromis aureus</name>
    <name type="common">Israeli tilapia</name>
    <name type="synonym">Chromis aureus</name>
    <dbReference type="NCBI Taxonomy" id="47969"/>
    <lineage>
        <taxon>Eukaryota</taxon>
        <taxon>Metazoa</taxon>
        <taxon>Chordata</taxon>
        <taxon>Craniata</taxon>
        <taxon>Vertebrata</taxon>
        <taxon>Euteleostomi</taxon>
        <taxon>Actinopterygii</taxon>
        <taxon>Neopterygii</taxon>
        <taxon>Teleostei</taxon>
        <taxon>Neoteleostei</taxon>
        <taxon>Acanthomorphata</taxon>
        <taxon>Ovalentaria</taxon>
        <taxon>Cichlomorphae</taxon>
        <taxon>Cichliformes</taxon>
        <taxon>Cichlidae</taxon>
        <taxon>African cichlids</taxon>
        <taxon>Pseudocrenilabrinae</taxon>
        <taxon>Oreochromini</taxon>
        <taxon>Oreochromis</taxon>
    </lineage>
</organism>
<reference evidence="4" key="2">
    <citation type="submission" date="2025-09" db="UniProtKB">
        <authorList>
            <consortium name="Ensembl"/>
        </authorList>
    </citation>
    <scope>IDENTIFICATION</scope>
</reference>
<dbReference type="AlphaFoldDB" id="A0A668UJY2"/>
<feature type="transmembrane region" description="Helical" evidence="2">
    <location>
        <begin position="254"/>
        <end position="275"/>
    </location>
</feature>
<dbReference type="Proteomes" id="UP000472276">
    <property type="component" value="Unassembled WGS sequence"/>
</dbReference>
<sequence length="307" mass="32417">MMETKLWIALCALLVIHLGSAAHGDGHTPTPSSKTTPNTVQTTVAPVLDHMPTLGLDPANHSGSTPATNKSPNDTHSVSSNTTTENTSIPITAEPRKDNVTDNAMKTTIAKNENTTNKALSPSQSNPTTAVPTNTSTTHVLHTSAGAPVTPTPSSNQNASEHPSQTKKPRATTSEPPKPEPNTTAATNTKSIAASSNTSQNPSTPQPKTNTLQSDRQSTAAQPSSQTSSHANNPSQLNVDGDGMAHNSPGLDPLLAGLVSAFIIAAVIITLLLFLKLRRRGNRPEFRRLQDLPMDDMEDTPLSMYSY</sequence>